<keyword evidence="2" id="KW-1185">Reference proteome</keyword>
<evidence type="ECO:0000313" key="1">
    <source>
        <dbReference type="EMBL" id="KZP30565.1"/>
    </source>
</evidence>
<sequence>MTADISCDSPSCHDTAYGVNFKLEAIFGLLGVFGATGRVGRAASGEQLNEQIQTLKAPVSSRADAVLFLIDLQSTVDVCFDNHLGVLLAPKDVAQLSEASTAPKELLQKVLERATRLCNAPTGEKLKAGAAFEVRTLITKGLSR</sequence>
<reference evidence="1 2" key="1">
    <citation type="journal article" date="2016" name="Mol. Biol. Evol.">
        <title>Comparative Genomics of Early-Diverging Mushroom-Forming Fungi Provides Insights into the Origins of Lignocellulose Decay Capabilities.</title>
        <authorList>
            <person name="Nagy L.G."/>
            <person name="Riley R."/>
            <person name="Tritt A."/>
            <person name="Adam C."/>
            <person name="Daum C."/>
            <person name="Floudas D."/>
            <person name="Sun H."/>
            <person name="Yadav J.S."/>
            <person name="Pangilinan J."/>
            <person name="Larsson K.H."/>
            <person name="Matsuura K."/>
            <person name="Barry K."/>
            <person name="Labutti K."/>
            <person name="Kuo R."/>
            <person name="Ohm R.A."/>
            <person name="Bhattacharya S.S."/>
            <person name="Shirouzu T."/>
            <person name="Yoshinaga Y."/>
            <person name="Martin F.M."/>
            <person name="Grigoriev I.V."/>
            <person name="Hibbett D.S."/>
        </authorList>
    </citation>
    <scope>NUCLEOTIDE SEQUENCE [LARGE SCALE GENOMIC DNA]</scope>
    <source>
        <strain evidence="1 2">CBS 109695</strain>
    </source>
</reference>
<gene>
    <name evidence="1" type="ORF">FIBSPDRAFT_111875</name>
</gene>
<accession>A0A166TFI6</accession>
<dbReference type="Proteomes" id="UP000076532">
    <property type="component" value="Unassembled WGS sequence"/>
</dbReference>
<proteinExistence type="predicted"/>
<protein>
    <submittedName>
        <fullName evidence="1">Uncharacterized protein</fullName>
    </submittedName>
</protein>
<organism evidence="1 2">
    <name type="scientific">Athelia psychrophila</name>
    <dbReference type="NCBI Taxonomy" id="1759441"/>
    <lineage>
        <taxon>Eukaryota</taxon>
        <taxon>Fungi</taxon>
        <taxon>Dikarya</taxon>
        <taxon>Basidiomycota</taxon>
        <taxon>Agaricomycotina</taxon>
        <taxon>Agaricomycetes</taxon>
        <taxon>Agaricomycetidae</taxon>
        <taxon>Atheliales</taxon>
        <taxon>Atheliaceae</taxon>
        <taxon>Athelia</taxon>
    </lineage>
</organism>
<dbReference type="AlphaFoldDB" id="A0A166TFI6"/>
<evidence type="ECO:0000313" key="2">
    <source>
        <dbReference type="Proteomes" id="UP000076532"/>
    </source>
</evidence>
<dbReference type="EMBL" id="KV417493">
    <property type="protein sequence ID" value="KZP30565.1"/>
    <property type="molecule type" value="Genomic_DNA"/>
</dbReference>
<name>A0A166TFI6_9AGAM</name>